<organism evidence="2 3">
    <name type="scientific">Pseudohalocynthiibacter aestuariivivens</name>
    <dbReference type="NCBI Taxonomy" id="1591409"/>
    <lineage>
        <taxon>Bacteria</taxon>
        <taxon>Pseudomonadati</taxon>
        <taxon>Pseudomonadota</taxon>
        <taxon>Alphaproteobacteria</taxon>
        <taxon>Rhodobacterales</taxon>
        <taxon>Paracoccaceae</taxon>
        <taxon>Pseudohalocynthiibacter</taxon>
    </lineage>
</organism>
<dbReference type="EMBL" id="JBHMEA010000048">
    <property type="protein sequence ID" value="MFB9233043.1"/>
    <property type="molecule type" value="Genomic_DNA"/>
</dbReference>
<keyword evidence="3" id="KW-1185">Reference proteome</keyword>
<gene>
    <name evidence="2" type="ORF">ACFFUT_14730</name>
</gene>
<name>A0ABV5JK11_9RHOB</name>
<proteinExistence type="predicted"/>
<protein>
    <submittedName>
        <fullName evidence="2">YHS domain-containing (Seleno)protein</fullName>
    </submittedName>
</protein>
<keyword evidence="1" id="KW-0732">Signal</keyword>
<dbReference type="NCBIfam" id="NF041384">
    <property type="entry name" value="YHS_seleno_dom"/>
    <property type="match status" value="1"/>
</dbReference>
<feature type="chain" id="PRO_5045140158" evidence="1">
    <location>
        <begin position="23"/>
        <end position="159"/>
    </location>
</feature>
<evidence type="ECO:0000313" key="2">
    <source>
        <dbReference type="EMBL" id="MFB9233043.1"/>
    </source>
</evidence>
<evidence type="ECO:0000256" key="1">
    <source>
        <dbReference type="SAM" id="SignalP"/>
    </source>
</evidence>
<reference evidence="2 3" key="1">
    <citation type="submission" date="2024-09" db="EMBL/GenBank/DDBJ databases">
        <authorList>
            <person name="Sun Q."/>
            <person name="Mori K."/>
        </authorList>
    </citation>
    <scope>NUCLEOTIDE SEQUENCE [LARGE SCALE GENOMIC DNA]</scope>
    <source>
        <strain evidence="2 3">CECT 8726</strain>
    </source>
</reference>
<feature type="signal peptide" evidence="1">
    <location>
        <begin position="1"/>
        <end position="22"/>
    </location>
</feature>
<comment type="caution">
    <text evidence="2">The sequence shown here is derived from an EMBL/GenBank/DDBJ whole genome shotgun (WGS) entry which is preliminary data.</text>
</comment>
<dbReference type="Proteomes" id="UP001589683">
    <property type="component" value="Unassembled WGS sequence"/>
</dbReference>
<accession>A0ABV5JK11</accession>
<sequence length="159" mass="16714">MKSFVMAAIAASTMLTVTSAFAADEINVAPGISAAGAPLALHGADPVALLNGEKVALGSSYLSGTHNGASYYFTSPQNAGAFMENPARFEPQNGGFCTYGVSVGKKFDGDPRHFVVHDDKLFVFLNAATRDLFLEDIDGTIANADAQWEKIQHTAAAEL</sequence>
<evidence type="ECO:0000313" key="3">
    <source>
        <dbReference type="Proteomes" id="UP001589683"/>
    </source>
</evidence>
<dbReference type="RefSeq" id="WP_213889141.1">
    <property type="nucleotide sequence ID" value="NZ_JAGFNU010000006.1"/>
</dbReference>